<evidence type="ECO:0000256" key="1">
    <source>
        <dbReference type="ARBA" id="ARBA00001946"/>
    </source>
</evidence>
<proteinExistence type="inferred from homology"/>
<evidence type="ECO:0000313" key="11">
    <source>
        <dbReference type="EMBL" id="AWB96367.1"/>
    </source>
</evidence>
<dbReference type="KEGG" id="agm:DCE93_12495"/>
<dbReference type="InterPro" id="IPR043519">
    <property type="entry name" value="NT_sf"/>
</dbReference>
<dbReference type="Proteomes" id="UP000244729">
    <property type="component" value="Chromosome"/>
</dbReference>
<dbReference type="SUPFAM" id="SSF81301">
    <property type="entry name" value="Nucleotidyltransferase"/>
    <property type="match status" value="1"/>
</dbReference>
<evidence type="ECO:0000313" key="12">
    <source>
        <dbReference type="Proteomes" id="UP000244729"/>
    </source>
</evidence>
<feature type="domain" description="Polymerase nucleotidyl transferase" evidence="10">
    <location>
        <begin position="87"/>
        <end position="169"/>
    </location>
</feature>
<reference evidence="11 12" key="1">
    <citation type="submission" date="2018-04" db="EMBL/GenBank/DDBJ databases">
        <authorList>
            <person name="Li J."/>
        </authorList>
    </citation>
    <scope>NUCLEOTIDE SEQUENCE [LARGE SCALE GENOMIC DNA]</scope>
    <source>
        <strain evidence="12">30A</strain>
    </source>
</reference>
<dbReference type="InterPro" id="IPR052038">
    <property type="entry name" value="Type-VII_TA_antitoxin"/>
</dbReference>
<dbReference type="GO" id="GO:0046872">
    <property type="term" value="F:metal ion binding"/>
    <property type="evidence" value="ECO:0007669"/>
    <property type="project" value="UniProtKB-KW"/>
</dbReference>
<name>A0A2S0WYD7_9MICO</name>
<comment type="similarity">
    <text evidence="9">Belongs to the MntA antitoxin family.</text>
</comment>
<keyword evidence="4" id="KW-0548">Nucleotidyltransferase</keyword>
<evidence type="ECO:0000256" key="2">
    <source>
        <dbReference type="ARBA" id="ARBA00022649"/>
    </source>
</evidence>
<evidence type="ECO:0000256" key="4">
    <source>
        <dbReference type="ARBA" id="ARBA00022695"/>
    </source>
</evidence>
<dbReference type="GO" id="GO:0005524">
    <property type="term" value="F:ATP binding"/>
    <property type="evidence" value="ECO:0007669"/>
    <property type="project" value="UniProtKB-KW"/>
</dbReference>
<dbReference type="RefSeq" id="WP_108596164.1">
    <property type="nucleotide sequence ID" value="NZ_CP028913.1"/>
</dbReference>
<keyword evidence="7" id="KW-0067">ATP-binding</keyword>
<dbReference type="OrthoDB" id="9803128at2"/>
<dbReference type="EMBL" id="CP028913">
    <property type="protein sequence ID" value="AWB96367.1"/>
    <property type="molecule type" value="Genomic_DNA"/>
</dbReference>
<sequence>MTKTAPTSAEVVPVAEARAALSGVLREFRDRGADAAPVIIGSHRRPEAVLVPYERFVADLLGVERASSAEFERGEGHLLDDLRRRRSLVERLARANRIASVRVFGSVARGDETSSSDVDLLVEPQDDASLFDLAQFELDMESLFERPVDVVSRRSLDAVRDRAIFDEAIAL</sequence>
<organism evidence="11 12">
    <name type="scientific">Agromyces badenianii</name>
    <dbReference type="NCBI Taxonomy" id="2080742"/>
    <lineage>
        <taxon>Bacteria</taxon>
        <taxon>Bacillati</taxon>
        <taxon>Actinomycetota</taxon>
        <taxon>Actinomycetes</taxon>
        <taxon>Micrococcales</taxon>
        <taxon>Microbacteriaceae</taxon>
        <taxon>Agromyces</taxon>
    </lineage>
</organism>
<evidence type="ECO:0000256" key="5">
    <source>
        <dbReference type="ARBA" id="ARBA00022723"/>
    </source>
</evidence>
<keyword evidence="6" id="KW-0547">Nucleotide-binding</keyword>
<gene>
    <name evidence="11" type="ORF">DCE93_12495</name>
</gene>
<dbReference type="Pfam" id="PF01909">
    <property type="entry name" value="NTP_transf_2"/>
    <property type="match status" value="1"/>
</dbReference>
<protein>
    <submittedName>
        <fullName evidence="11">Cro/Cl family transcriptional regulator</fullName>
    </submittedName>
</protein>
<comment type="cofactor">
    <cofactor evidence="1">
        <name>Mg(2+)</name>
        <dbReference type="ChEBI" id="CHEBI:18420"/>
    </cofactor>
</comment>
<dbReference type="GO" id="GO:0016779">
    <property type="term" value="F:nucleotidyltransferase activity"/>
    <property type="evidence" value="ECO:0007669"/>
    <property type="project" value="UniProtKB-KW"/>
</dbReference>
<keyword evidence="2" id="KW-1277">Toxin-antitoxin system</keyword>
<evidence type="ECO:0000256" key="8">
    <source>
        <dbReference type="ARBA" id="ARBA00022842"/>
    </source>
</evidence>
<evidence type="ECO:0000256" key="6">
    <source>
        <dbReference type="ARBA" id="ARBA00022741"/>
    </source>
</evidence>
<dbReference type="PANTHER" id="PTHR33571">
    <property type="entry name" value="SSL8005 PROTEIN"/>
    <property type="match status" value="1"/>
</dbReference>
<evidence type="ECO:0000256" key="9">
    <source>
        <dbReference type="ARBA" id="ARBA00038276"/>
    </source>
</evidence>
<evidence type="ECO:0000256" key="7">
    <source>
        <dbReference type="ARBA" id="ARBA00022840"/>
    </source>
</evidence>
<accession>A0A2S0WYD7</accession>
<dbReference type="Gene3D" id="3.30.460.10">
    <property type="entry name" value="Beta Polymerase, domain 2"/>
    <property type="match status" value="1"/>
</dbReference>
<keyword evidence="5" id="KW-0479">Metal-binding</keyword>
<dbReference type="PANTHER" id="PTHR33571:SF12">
    <property type="entry name" value="BSL3053 PROTEIN"/>
    <property type="match status" value="1"/>
</dbReference>
<dbReference type="AlphaFoldDB" id="A0A2S0WYD7"/>
<evidence type="ECO:0000259" key="10">
    <source>
        <dbReference type="Pfam" id="PF01909"/>
    </source>
</evidence>
<keyword evidence="12" id="KW-1185">Reference proteome</keyword>
<dbReference type="CDD" id="cd05403">
    <property type="entry name" value="NT_KNTase_like"/>
    <property type="match status" value="1"/>
</dbReference>
<evidence type="ECO:0000256" key="3">
    <source>
        <dbReference type="ARBA" id="ARBA00022679"/>
    </source>
</evidence>
<dbReference type="InterPro" id="IPR002934">
    <property type="entry name" value="Polymerase_NTP_transf_dom"/>
</dbReference>
<keyword evidence="3" id="KW-0808">Transferase</keyword>
<keyword evidence="8" id="KW-0460">Magnesium</keyword>